<evidence type="ECO:0000313" key="2">
    <source>
        <dbReference type="Proteomes" id="UP000189677"/>
    </source>
</evidence>
<dbReference type="SUPFAM" id="SSF47345">
    <property type="entry name" value="Colicin E immunity proteins"/>
    <property type="match status" value="1"/>
</dbReference>
<dbReference type="KEGG" id="snw:BBN63_19655"/>
<name>A0A1U9R3R7_STRNV</name>
<proteinExistence type="predicted"/>
<sequence length="67" mass="7617">MSRDELISLVRRIMAGGDSEEVGDQLMERLEEQVMDPRVGDYIFYASPELSPEEVVDKALSYRPIAL</sequence>
<dbReference type="OrthoDB" id="3399356at2"/>
<dbReference type="Gene3D" id="1.10.1200.20">
    <property type="entry name" value="Colicin E immunity protein"/>
    <property type="match status" value="1"/>
</dbReference>
<evidence type="ECO:0000313" key="1">
    <source>
        <dbReference type="EMBL" id="AQU71060.1"/>
    </source>
</evidence>
<dbReference type="AlphaFoldDB" id="A0A1U9R3R7"/>
<gene>
    <name evidence="1" type="ORF">BBN63_19655</name>
</gene>
<dbReference type="Proteomes" id="UP000189677">
    <property type="component" value="Chromosome"/>
</dbReference>
<dbReference type="EMBL" id="CP018047">
    <property type="protein sequence ID" value="AQU71060.1"/>
    <property type="molecule type" value="Genomic_DNA"/>
</dbReference>
<keyword evidence="2" id="KW-1185">Reference proteome</keyword>
<evidence type="ECO:0008006" key="3">
    <source>
        <dbReference type="Google" id="ProtNLM"/>
    </source>
</evidence>
<accession>A0A1U9R3R7</accession>
<protein>
    <recommendedName>
        <fullName evidence="3">E9imm peptide</fullName>
    </recommendedName>
</protein>
<dbReference type="InterPro" id="IPR035900">
    <property type="entry name" value="Colicin_E_sf"/>
</dbReference>
<organism evidence="1 2">
    <name type="scientific">Streptomyces niveus</name>
    <name type="common">Streptomyces spheroides</name>
    <dbReference type="NCBI Taxonomy" id="193462"/>
    <lineage>
        <taxon>Bacteria</taxon>
        <taxon>Bacillati</taxon>
        <taxon>Actinomycetota</taxon>
        <taxon>Actinomycetes</taxon>
        <taxon>Kitasatosporales</taxon>
        <taxon>Streptomycetaceae</taxon>
        <taxon>Streptomyces</taxon>
    </lineage>
</organism>
<reference evidence="1 2" key="1">
    <citation type="submission" date="2016-11" db="EMBL/GenBank/DDBJ databases">
        <title>Complete genome sequence of Streptomyces niveus SCSIO 3406.</title>
        <authorList>
            <person name="Zhu Q."/>
            <person name="Cheng W."/>
            <person name="Song Y."/>
            <person name="Li Q."/>
            <person name="Ju J."/>
        </authorList>
    </citation>
    <scope>NUCLEOTIDE SEQUENCE [LARGE SCALE GENOMIC DNA]</scope>
    <source>
        <strain evidence="1 2">SCSIO 3406</strain>
    </source>
</reference>